<feature type="region of interest" description="Disordered" evidence="1">
    <location>
        <begin position="121"/>
        <end position="142"/>
    </location>
</feature>
<evidence type="ECO:0000256" key="1">
    <source>
        <dbReference type="SAM" id="MobiDB-lite"/>
    </source>
</evidence>
<feature type="region of interest" description="Disordered" evidence="1">
    <location>
        <begin position="44"/>
        <end position="72"/>
    </location>
</feature>
<sequence>MWYECFAGMCAGLPWPELPAASGAGAIGCEAGAVSLWEGNVDERLEEGQCDGEAQSPAPGCDPGSGSCDPADGAGLGPSFLPLPPPLAPIHFPFLFPLGALACLCATLGWDSFAPLPPPPYSHSPSTIDTPPSAIAPPDPPSNRFRPPPALADLFLHPLFVFSTP</sequence>
<dbReference type="AlphaFoldDB" id="A0AAE0GE37"/>
<name>A0AAE0GE37_9CHLO</name>
<keyword evidence="3" id="KW-1185">Reference proteome</keyword>
<dbReference type="EMBL" id="LGRX02006507">
    <property type="protein sequence ID" value="KAK3276524.1"/>
    <property type="molecule type" value="Genomic_DNA"/>
</dbReference>
<evidence type="ECO:0000313" key="3">
    <source>
        <dbReference type="Proteomes" id="UP001190700"/>
    </source>
</evidence>
<comment type="caution">
    <text evidence="2">The sequence shown here is derived from an EMBL/GenBank/DDBJ whole genome shotgun (WGS) entry which is preliminary data.</text>
</comment>
<gene>
    <name evidence="2" type="ORF">CYMTET_15404</name>
</gene>
<organism evidence="2 3">
    <name type="scientific">Cymbomonas tetramitiformis</name>
    <dbReference type="NCBI Taxonomy" id="36881"/>
    <lineage>
        <taxon>Eukaryota</taxon>
        <taxon>Viridiplantae</taxon>
        <taxon>Chlorophyta</taxon>
        <taxon>Pyramimonadophyceae</taxon>
        <taxon>Pyramimonadales</taxon>
        <taxon>Pyramimonadaceae</taxon>
        <taxon>Cymbomonas</taxon>
    </lineage>
</organism>
<feature type="compositionally biased region" description="Low complexity" evidence="1">
    <location>
        <begin position="123"/>
        <end position="133"/>
    </location>
</feature>
<proteinExistence type="predicted"/>
<accession>A0AAE0GE37</accession>
<reference evidence="2 3" key="1">
    <citation type="journal article" date="2015" name="Genome Biol. Evol.">
        <title>Comparative Genomics of a Bacterivorous Green Alga Reveals Evolutionary Causalities and Consequences of Phago-Mixotrophic Mode of Nutrition.</title>
        <authorList>
            <person name="Burns J.A."/>
            <person name="Paasch A."/>
            <person name="Narechania A."/>
            <person name="Kim E."/>
        </authorList>
    </citation>
    <scope>NUCLEOTIDE SEQUENCE [LARGE SCALE GENOMIC DNA]</scope>
    <source>
        <strain evidence="2 3">PLY_AMNH</strain>
    </source>
</reference>
<evidence type="ECO:0000313" key="2">
    <source>
        <dbReference type="EMBL" id="KAK3276524.1"/>
    </source>
</evidence>
<protein>
    <submittedName>
        <fullName evidence="2">Uncharacterized protein</fullName>
    </submittedName>
</protein>
<dbReference type="Proteomes" id="UP001190700">
    <property type="component" value="Unassembled WGS sequence"/>
</dbReference>